<name>A0A1V0GNP6_9RHOB</name>
<dbReference type="Pfam" id="PF13416">
    <property type="entry name" value="SBP_bac_8"/>
    <property type="match status" value="1"/>
</dbReference>
<reference evidence="7" key="1">
    <citation type="submission" date="2017-03" db="EMBL/GenBank/DDBJ databases">
        <title>FDA dAtabase for Regulatory Grade micrObial Sequences (FDA-ARGOS): Supporting development and validation of Infectious Disease Dx tests.</title>
        <authorList>
            <person name="Minogue T."/>
            <person name="Wolcott M."/>
            <person name="Wasieloski L."/>
            <person name="Aguilar W."/>
            <person name="Moore D."/>
            <person name="Tallon L."/>
            <person name="Sadzewicz L."/>
            <person name="Sengamalay N."/>
            <person name="Ott S."/>
            <person name="Godinez A."/>
            <person name="Nagaraj S."/>
            <person name="Nadendla S."/>
            <person name="Geyer C."/>
            <person name="Sichtig H."/>
        </authorList>
    </citation>
    <scope>NUCLEOTIDE SEQUENCE [LARGE SCALE GENOMIC DNA]</scope>
    <source>
        <strain evidence="7">FDAARGOS_252</strain>
    </source>
</reference>
<dbReference type="CDD" id="cd13589">
    <property type="entry name" value="PBP2_polyamine_RpCGA009"/>
    <property type="match status" value="1"/>
</dbReference>
<dbReference type="EMBL" id="CP020442">
    <property type="protein sequence ID" value="ARC35483.1"/>
    <property type="molecule type" value="Genomic_DNA"/>
</dbReference>
<dbReference type="SUPFAM" id="SSF53850">
    <property type="entry name" value="Periplasmic binding protein-like II"/>
    <property type="match status" value="1"/>
</dbReference>
<sequence length="358" mass="38731">MKRTLILGTALAMTATAAMAEQITVMSWGGTYSQSQVEAYQKPFTAETGIGVLSLDSDNPAIPLKAQVEAGNVTTDVADIEYADAIRLCDEGLLERIDPAILPAAPDGTPATEDFLPQGLSDCAVGSIVFSTIYAYDRSRYGDNPPKTIADFFDAEKFPGKRGLKKAPKALLEMALMGDGVPADQVYEALATPEGLDRAFAKLDTIKRDVVWWESGAQAPQLLADGEVVMTTAYNGRIFNAAVSEGRPFEIVWDGQVYEYNLFSIPKGAPHKDAALKFISFATSTQRLADQAKWISYGPARKSSAPLVGLYQDGKTEMAPNMPTNPDNMKNALGSSYDFWADHEAELSERFSAWLAAS</sequence>
<dbReference type="PANTHER" id="PTHR30222">
    <property type="entry name" value="SPERMIDINE/PUTRESCINE-BINDING PERIPLASMIC PROTEIN"/>
    <property type="match status" value="1"/>
</dbReference>
<dbReference type="Gene3D" id="3.40.190.10">
    <property type="entry name" value="Periplasmic binding protein-like II"/>
    <property type="match status" value="2"/>
</dbReference>
<dbReference type="GeneID" id="78898405"/>
<evidence type="ECO:0000313" key="5">
    <source>
        <dbReference type="EMBL" id="AYF00880.1"/>
    </source>
</evidence>
<feature type="chain" id="PRO_5014546748" evidence="2">
    <location>
        <begin position="21"/>
        <end position="358"/>
    </location>
</feature>
<protein>
    <submittedName>
        <fullName evidence="3 4">ABC transporter substrate-binding protein</fullName>
    </submittedName>
</protein>
<evidence type="ECO:0000256" key="1">
    <source>
        <dbReference type="ARBA" id="ARBA00022729"/>
    </source>
</evidence>
<dbReference type="Proteomes" id="UP000324507">
    <property type="component" value="Chromosome"/>
</dbReference>
<dbReference type="PANTHER" id="PTHR30222:SF2">
    <property type="entry name" value="ABC TRANSPORTER SUBSTRATE-BINDING PROTEIN"/>
    <property type="match status" value="1"/>
</dbReference>
<dbReference type="KEGG" id="pye:A6J80_03000"/>
<dbReference type="EMBL" id="CP031078">
    <property type="protein sequence ID" value="AYF00880.1"/>
    <property type="molecule type" value="Genomic_DNA"/>
</dbReference>
<evidence type="ECO:0000313" key="9">
    <source>
        <dbReference type="Proteomes" id="UP000272010"/>
    </source>
</evidence>
<dbReference type="Proteomes" id="UP000229314">
    <property type="component" value="Chromosome"/>
</dbReference>
<dbReference type="STRING" id="147645.A6J80_03000"/>
<dbReference type="RefSeq" id="WP_080620435.1">
    <property type="nucleotide sequence ID" value="NZ_CAJGAB010000070.1"/>
</dbReference>
<evidence type="ECO:0000313" key="6">
    <source>
        <dbReference type="EMBL" id="QEU08618.1"/>
    </source>
</evidence>
<reference evidence="6 10" key="6">
    <citation type="submission" date="2019-09" db="EMBL/GenBank/DDBJ databases">
        <title>FDA dAtabase for Regulatory Grade micrObial Sequences (FDA-ARGOS): Supporting development and validation of Infectious Disease Dx tests.</title>
        <authorList>
            <person name="Sciortino C."/>
            <person name="Tallon L."/>
            <person name="Sadzewicz L."/>
            <person name="Vavikolanu K."/>
            <person name="Mehta A."/>
            <person name="Aluvathingal J."/>
            <person name="Nadendla S."/>
            <person name="Nandy P."/>
            <person name="Geyer C."/>
            <person name="Yan Y."/>
            <person name="Sichtig H."/>
        </authorList>
    </citation>
    <scope>NUCLEOTIDE SEQUENCE [LARGE SCALE GENOMIC DNA]</scope>
    <source>
        <strain evidence="6 10">FDAARGOS_643</strain>
    </source>
</reference>
<dbReference type="EMBL" id="CP024422">
    <property type="protein sequence ID" value="ATQ56477.1"/>
    <property type="molecule type" value="Genomic_DNA"/>
</dbReference>
<evidence type="ECO:0000313" key="7">
    <source>
        <dbReference type="Proteomes" id="UP000191257"/>
    </source>
</evidence>
<keyword evidence="1 2" id="KW-0732">Signal</keyword>
<evidence type="ECO:0000313" key="10">
    <source>
        <dbReference type="Proteomes" id="UP000324507"/>
    </source>
</evidence>
<dbReference type="AlphaFoldDB" id="A0A1V0GNP6"/>
<proteinExistence type="predicted"/>
<reference evidence="4 8" key="2">
    <citation type="submission" date="2017-10" db="EMBL/GenBank/DDBJ databases">
        <title>Complete genome sequence of Paracoccus yeei TT13 isolated from human skin.</title>
        <authorList>
            <person name="Lee K."/>
            <person name="Lim J.Y."/>
            <person name="Hwang I."/>
        </authorList>
    </citation>
    <scope>NUCLEOTIDE SEQUENCE [LARGE SCALE GENOMIC DNA]</scope>
    <source>
        <strain evidence="4 8">TT13</strain>
    </source>
</reference>
<gene>
    <name evidence="3" type="ORF">A6J80_03000</name>
    <name evidence="6" type="ORF">FOB51_11750</name>
    <name evidence="5" type="ORF">PY32053_01229</name>
    <name evidence="4" type="ORF">PYTT13_12120</name>
</gene>
<evidence type="ECO:0000313" key="4">
    <source>
        <dbReference type="EMBL" id="ATQ56477.1"/>
    </source>
</evidence>
<accession>A0A1V0GNP6</accession>
<dbReference type="EMBL" id="CP044081">
    <property type="protein sequence ID" value="QEU08618.1"/>
    <property type="molecule type" value="Genomic_DNA"/>
</dbReference>
<evidence type="ECO:0000256" key="2">
    <source>
        <dbReference type="SAM" id="SignalP"/>
    </source>
</evidence>
<evidence type="ECO:0000313" key="3">
    <source>
        <dbReference type="EMBL" id="ARC35483.1"/>
    </source>
</evidence>
<evidence type="ECO:0000313" key="8">
    <source>
        <dbReference type="Proteomes" id="UP000229314"/>
    </source>
</evidence>
<dbReference type="Proteomes" id="UP000272010">
    <property type="component" value="Chromosome"/>
</dbReference>
<dbReference type="Proteomes" id="UP000191257">
    <property type="component" value="Chromosome"/>
</dbReference>
<keyword evidence="7" id="KW-1185">Reference proteome</keyword>
<reference evidence="5" key="4">
    <citation type="journal article" date="2018" name="Front. Microbiol.">
        <title>Genome Structure of the Opportunistic Pathogen Paracoccus yeei (Alphaproteobacteria) and Identification of Putative Virulence Factors.</title>
        <authorList>
            <person name="Lasek R."/>
            <person name="Szuplewska M."/>
            <person name="Mitura M."/>
            <person name="Decewicz P."/>
            <person name="Chmielowska C."/>
            <person name="Pawlot A."/>
            <person name="Sentkowska D."/>
            <person name="Czarnecki J."/>
            <person name="Bartosik D."/>
        </authorList>
    </citation>
    <scope>NUCLEOTIDE SEQUENCE</scope>
    <source>
        <strain evidence="5">CCUG 32053</strain>
    </source>
</reference>
<reference evidence="9" key="5">
    <citation type="submission" date="2018-07" db="EMBL/GenBank/DDBJ databases">
        <title>Genome Structure of the Opportunistic Pathogen Paracoccus yeei (Alphaproteobacteria) and Identification of Putative Virulence Factors.</title>
        <authorList>
            <person name="Lasek R."/>
            <person name="Szuplewska M."/>
            <person name="Mitura M."/>
            <person name="Decewicz P."/>
            <person name="Chmielowska C."/>
            <person name="Pawlot A."/>
            <person name="Sentkowska D."/>
            <person name="Czarnecki J."/>
            <person name="Bartosik D."/>
        </authorList>
    </citation>
    <scope>NUCLEOTIDE SEQUENCE [LARGE SCALE GENOMIC DNA]</scope>
    <source>
        <strain evidence="9">CCUG 32053</strain>
    </source>
</reference>
<feature type="signal peptide" evidence="2">
    <location>
        <begin position="1"/>
        <end position="20"/>
    </location>
</feature>
<organism evidence="3 7">
    <name type="scientific">Paracoccus yeei</name>
    <dbReference type="NCBI Taxonomy" id="147645"/>
    <lineage>
        <taxon>Bacteria</taxon>
        <taxon>Pseudomonadati</taxon>
        <taxon>Pseudomonadota</taxon>
        <taxon>Alphaproteobacteria</taxon>
        <taxon>Rhodobacterales</taxon>
        <taxon>Paracoccaceae</taxon>
        <taxon>Paracoccus</taxon>
    </lineage>
</organism>
<reference evidence="3" key="3">
    <citation type="submission" date="2017-12" db="EMBL/GenBank/DDBJ databases">
        <title>FDA dAtabase for Regulatory Grade micrObial Sequences (FDA-ARGOS): Supporting development and validation of Infectious Disease Dx tests.</title>
        <authorList>
            <person name="Campos J."/>
            <person name="Goldberg B."/>
            <person name="Tallon L."/>
            <person name="Sadzewicz L."/>
            <person name="Sengamalay N."/>
            <person name="Ott S."/>
            <person name="Godinez A."/>
            <person name="Nagaraj S."/>
            <person name="Vyas G."/>
            <person name="Aluvathingal J."/>
            <person name="Nadendla S."/>
            <person name="Geyer C."/>
            <person name="Nandy P."/>
            <person name="Hobson J."/>
            <person name="Sichtig H."/>
        </authorList>
    </citation>
    <scope>NUCLEOTIDE SEQUENCE</scope>
    <source>
        <strain evidence="3">FDAARGOS_252</strain>
    </source>
</reference>
<dbReference type="InterPro" id="IPR006059">
    <property type="entry name" value="SBP"/>
</dbReference>